<dbReference type="PROSITE" id="PS50977">
    <property type="entry name" value="HTH_TETR_2"/>
    <property type="match status" value="1"/>
</dbReference>
<protein>
    <submittedName>
        <fullName evidence="4">TetR/AcrR family transcriptional regulator</fullName>
    </submittedName>
</protein>
<dbReference type="SUPFAM" id="SSF48498">
    <property type="entry name" value="Tetracyclin repressor-like, C-terminal domain"/>
    <property type="match status" value="1"/>
</dbReference>
<dbReference type="InterPro" id="IPR036271">
    <property type="entry name" value="Tet_transcr_reg_TetR-rel_C_sf"/>
</dbReference>
<gene>
    <name evidence="4" type="ORF">OG814_01520</name>
</gene>
<dbReference type="Proteomes" id="UP001622594">
    <property type="component" value="Chromosome"/>
</dbReference>
<dbReference type="PANTHER" id="PTHR30055">
    <property type="entry name" value="HTH-TYPE TRANSCRIPTIONAL REGULATOR RUTR"/>
    <property type="match status" value="1"/>
</dbReference>
<dbReference type="InterPro" id="IPR009057">
    <property type="entry name" value="Homeodomain-like_sf"/>
</dbReference>
<keyword evidence="5" id="KW-1185">Reference proteome</keyword>
<evidence type="ECO:0000259" key="3">
    <source>
        <dbReference type="PROSITE" id="PS50977"/>
    </source>
</evidence>
<dbReference type="PRINTS" id="PR00455">
    <property type="entry name" value="HTHTETR"/>
</dbReference>
<accession>A0ABZ1L243</accession>
<feature type="domain" description="HTH tetR-type" evidence="3">
    <location>
        <begin position="7"/>
        <end position="66"/>
    </location>
</feature>
<evidence type="ECO:0000256" key="1">
    <source>
        <dbReference type="ARBA" id="ARBA00023125"/>
    </source>
</evidence>
<dbReference type="RefSeq" id="WP_371634704.1">
    <property type="nucleotide sequence ID" value="NZ_CP108062.1"/>
</dbReference>
<dbReference type="EMBL" id="CP108188">
    <property type="protein sequence ID" value="WTR68030.1"/>
    <property type="molecule type" value="Genomic_DNA"/>
</dbReference>
<feature type="DNA-binding region" description="H-T-H motif" evidence="2">
    <location>
        <begin position="29"/>
        <end position="48"/>
    </location>
</feature>
<reference evidence="4 5" key="1">
    <citation type="submission" date="2022-10" db="EMBL/GenBank/DDBJ databases">
        <title>The complete genomes of actinobacterial strains from the NBC collection.</title>
        <authorList>
            <person name="Joergensen T.S."/>
            <person name="Alvarez Arevalo M."/>
            <person name="Sterndorff E.B."/>
            <person name="Faurdal D."/>
            <person name="Vuksanovic O."/>
            <person name="Mourched A.-S."/>
            <person name="Charusanti P."/>
            <person name="Shaw S."/>
            <person name="Blin K."/>
            <person name="Weber T."/>
        </authorList>
    </citation>
    <scope>NUCLEOTIDE SEQUENCE [LARGE SCALE GENOMIC DNA]</scope>
    <source>
        <strain evidence="4 5">NBC_00123</strain>
    </source>
</reference>
<organism evidence="4 5">
    <name type="scientific">Streptomyces zaomyceticus</name>
    <dbReference type="NCBI Taxonomy" id="68286"/>
    <lineage>
        <taxon>Bacteria</taxon>
        <taxon>Bacillati</taxon>
        <taxon>Actinomycetota</taxon>
        <taxon>Actinomycetes</taxon>
        <taxon>Kitasatosporales</taxon>
        <taxon>Streptomycetaceae</taxon>
        <taxon>Streptomyces</taxon>
    </lineage>
</organism>
<dbReference type="PANTHER" id="PTHR30055:SF200">
    <property type="entry name" value="HTH-TYPE TRANSCRIPTIONAL REPRESSOR BDCR"/>
    <property type="match status" value="1"/>
</dbReference>
<sequence length="202" mass="21588">MTASVRPGPRERLLLAAQELTYTHGVGVGVDSLLKAAGVARRSLYEHFGGKDGLIAEVLRRSTAEDVAKYRATMDAAGDDPRTRLLAVVDQLGRIAAGPDFHGCRYLAADLALTDREHPGHEVTRTYRRTLHGLFTDEFTTLGHPRPDFAADQLLILVDGLLASGAARPEDRPPAVAARELAEHIVDAGLPAAATEDPTAAP</sequence>
<keyword evidence="1 2" id="KW-0238">DNA-binding</keyword>
<evidence type="ECO:0000313" key="5">
    <source>
        <dbReference type="Proteomes" id="UP001622594"/>
    </source>
</evidence>
<dbReference type="Gene3D" id="1.10.357.10">
    <property type="entry name" value="Tetracycline Repressor, domain 2"/>
    <property type="match status" value="1"/>
</dbReference>
<name>A0ABZ1L243_9ACTN</name>
<evidence type="ECO:0000256" key="2">
    <source>
        <dbReference type="PROSITE-ProRule" id="PRU00335"/>
    </source>
</evidence>
<dbReference type="InterPro" id="IPR050109">
    <property type="entry name" value="HTH-type_TetR-like_transc_reg"/>
</dbReference>
<dbReference type="SUPFAM" id="SSF46689">
    <property type="entry name" value="Homeodomain-like"/>
    <property type="match status" value="1"/>
</dbReference>
<dbReference type="InterPro" id="IPR001647">
    <property type="entry name" value="HTH_TetR"/>
</dbReference>
<evidence type="ECO:0000313" key="4">
    <source>
        <dbReference type="EMBL" id="WTR68030.1"/>
    </source>
</evidence>
<dbReference type="Pfam" id="PF00440">
    <property type="entry name" value="TetR_N"/>
    <property type="match status" value="1"/>
</dbReference>
<proteinExistence type="predicted"/>